<feature type="domain" description="Ribosomal protein mS38 C-terminal" evidence="2">
    <location>
        <begin position="496"/>
        <end position="529"/>
    </location>
</feature>
<feature type="region of interest" description="Disordered" evidence="1">
    <location>
        <begin position="504"/>
        <end position="529"/>
    </location>
</feature>
<proteinExistence type="predicted"/>
<dbReference type="OrthoDB" id="5599667at2759"/>
<comment type="caution">
    <text evidence="3">The sequence shown here is derived from an EMBL/GenBank/DDBJ whole genome shotgun (WGS) entry which is preliminary data.</text>
</comment>
<gene>
    <name evidence="3" type="ORF">IWQ60_000414</name>
</gene>
<protein>
    <recommendedName>
        <fullName evidence="2">Ribosomal protein mS38 C-terminal domain-containing protein</fullName>
    </recommendedName>
</protein>
<organism evidence="3 4">
    <name type="scientific">Tieghemiomyces parasiticus</name>
    <dbReference type="NCBI Taxonomy" id="78921"/>
    <lineage>
        <taxon>Eukaryota</taxon>
        <taxon>Fungi</taxon>
        <taxon>Fungi incertae sedis</taxon>
        <taxon>Zoopagomycota</taxon>
        <taxon>Kickxellomycotina</taxon>
        <taxon>Dimargaritomycetes</taxon>
        <taxon>Dimargaritales</taxon>
        <taxon>Dimargaritaceae</taxon>
        <taxon>Tieghemiomyces</taxon>
    </lineage>
</organism>
<evidence type="ECO:0000313" key="3">
    <source>
        <dbReference type="EMBL" id="KAJ1930302.1"/>
    </source>
</evidence>
<evidence type="ECO:0000256" key="1">
    <source>
        <dbReference type="SAM" id="MobiDB-lite"/>
    </source>
</evidence>
<dbReference type="Proteomes" id="UP001150569">
    <property type="component" value="Unassembled WGS sequence"/>
</dbReference>
<dbReference type="AlphaFoldDB" id="A0A9W8AIJ2"/>
<keyword evidence="4" id="KW-1185">Reference proteome</keyword>
<evidence type="ECO:0000313" key="4">
    <source>
        <dbReference type="Proteomes" id="UP001150569"/>
    </source>
</evidence>
<dbReference type="EMBL" id="JANBPT010000010">
    <property type="protein sequence ID" value="KAJ1930302.1"/>
    <property type="molecule type" value="Genomic_DNA"/>
</dbReference>
<feature type="region of interest" description="Disordered" evidence="1">
    <location>
        <begin position="78"/>
        <end position="98"/>
    </location>
</feature>
<dbReference type="InterPro" id="IPR013177">
    <property type="entry name" value="Ribosomal_mS38_C"/>
</dbReference>
<dbReference type="Pfam" id="PF08213">
    <property type="entry name" value="COX24_C"/>
    <property type="match status" value="1"/>
</dbReference>
<evidence type="ECO:0000259" key="2">
    <source>
        <dbReference type="SMART" id="SM01155"/>
    </source>
</evidence>
<reference evidence="3" key="1">
    <citation type="submission" date="2022-07" db="EMBL/GenBank/DDBJ databases">
        <title>Phylogenomic reconstructions and comparative analyses of Kickxellomycotina fungi.</title>
        <authorList>
            <person name="Reynolds N.K."/>
            <person name="Stajich J.E."/>
            <person name="Barry K."/>
            <person name="Grigoriev I.V."/>
            <person name="Crous P."/>
            <person name="Smith M.E."/>
        </authorList>
    </citation>
    <scope>NUCLEOTIDE SEQUENCE</scope>
    <source>
        <strain evidence="3">RSA 861</strain>
    </source>
</reference>
<sequence length="529" mass="58914">MVHLLTARRSLGRSARLQTLRAYYSSSSSSSNRSKGSRPMALTYSVSPVPQEFAESSFFALHRPLLDMKPFNRSKSFTFTLPPTGRPASRKTAKAPGQATAAASFSKVQVSIVEEGASSPTHLGMQHGGQHQYANHRFAASLAAREEPTATDLDAGAAKALRESAADQPFWTGGKPFENLSTLSKFQVDPQVSALSQQLSQLRPFVAPAPPAAPRNLLGRGAKLANVSPPTRTQHHIFMPPSLEAPEEALIPEALRLGPLAPRIFNLDPTSPSALTPSPFDNPAFEPMAAEEAAEVVEEFFDAVEMQQEADFYITQKTSTLRRRFGYGMTTRPAPTKYTEEEGFEVATEGETGAADLRQSSDTYVPVRRPSAPASRHVPTVYYEDRELAGQRTIHHQIARRVQLACRRTRQQRLLRSMDVRGSATLGRMSHPHFYAPLRRAKLIPATLRDLAARLHNPEVWWRDRQAVLQQYRENPHSTIGDGSGAPAVAPAVVYRMDSVLRKRRKKMNKHKHEKLRKRTRALRRRLRK</sequence>
<dbReference type="SMART" id="SM01155">
    <property type="entry name" value="DUF1713"/>
    <property type="match status" value="1"/>
</dbReference>
<name>A0A9W8AIJ2_9FUNG</name>
<accession>A0A9W8AIJ2</accession>